<reference evidence="4 5" key="1">
    <citation type="journal article" date="2015" name="Genome Announc.">
        <title>Expanding the biotechnology potential of lactobacilli through comparative genomics of 213 strains and associated genera.</title>
        <authorList>
            <person name="Sun Z."/>
            <person name="Harris H.M."/>
            <person name="McCann A."/>
            <person name="Guo C."/>
            <person name="Argimon S."/>
            <person name="Zhang W."/>
            <person name="Yang X."/>
            <person name="Jeffery I.B."/>
            <person name="Cooney J.C."/>
            <person name="Kagawa T.F."/>
            <person name="Liu W."/>
            <person name="Song Y."/>
            <person name="Salvetti E."/>
            <person name="Wrobel A."/>
            <person name="Rasinkangas P."/>
            <person name="Parkhill J."/>
            <person name="Rea M.C."/>
            <person name="O'Sullivan O."/>
            <person name="Ritari J."/>
            <person name="Douillard F.P."/>
            <person name="Paul Ross R."/>
            <person name="Yang R."/>
            <person name="Briner A.E."/>
            <person name="Felis G.E."/>
            <person name="de Vos W.M."/>
            <person name="Barrangou R."/>
            <person name="Klaenhammer T.R."/>
            <person name="Caufield P.W."/>
            <person name="Cui Y."/>
            <person name="Zhang H."/>
            <person name="O'Toole P.W."/>
        </authorList>
    </citation>
    <scope>NUCLEOTIDE SEQUENCE [LARGE SCALE GENOMIC DNA]</scope>
    <source>
        <strain evidence="4 5">DSM 20314</strain>
    </source>
</reference>
<dbReference type="PROSITE" id="PS50943">
    <property type="entry name" value="HTH_CROC1"/>
    <property type="match status" value="1"/>
</dbReference>
<evidence type="ECO:0000256" key="2">
    <source>
        <dbReference type="SAM" id="Phobius"/>
    </source>
</evidence>
<dbReference type="InterPro" id="IPR010982">
    <property type="entry name" value="Lambda_DNA-bd_dom_sf"/>
</dbReference>
<evidence type="ECO:0000256" key="1">
    <source>
        <dbReference type="ARBA" id="ARBA00023125"/>
    </source>
</evidence>
<dbReference type="PANTHER" id="PTHR46558:SF13">
    <property type="entry name" value="HTH-TYPE TRANSCRIPTIONAL REGULATOR IMMR"/>
    <property type="match status" value="1"/>
</dbReference>
<feature type="transmembrane region" description="Helical" evidence="2">
    <location>
        <begin position="85"/>
        <end position="106"/>
    </location>
</feature>
<dbReference type="CDD" id="cd00093">
    <property type="entry name" value="HTH_XRE"/>
    <property type="match status" value="1"/>
</dbReference>
<keyword evidence="1" id="KW-0238">DNA-binding</keyword>
<dbReference type="SMART" id="SM00530">
    <property type="entry name" value="HTH_XRE"/>
    <property type="match status" value="1"/>
</dbReference>
<keyword evidence="2" id="KW-0812">Transmembrane</keyword>
<evidence type="ECO:0000259" key="3">
    <source>
        <dbReference type="PROSITE" id="PS50943"/>
    </source>
</evidence>
<feature type="transmembrane region" description="Helical" evidence="2">
    <location>
        <begin position="112"/>
        <end position="132"/>
    </location>
</feature>
<dbReference type="PANTHER" id="PTHR46558">
    <property type="entry name" value="TRACRIPTIONAL REGULATORY PROTEIN-RELATED-RELATED"/>
    <property type="match status" value="1"/>
</dbReference>
<dbReference type="GO" id="GO:0003677">
    <property type="term" value="F:DNA binding"/>
    <property type="evidence" value="ECO:0007669"/>
    <property type="project" value="UniProtKB-KW"/>
</dbReference>
<evidence type="ECO:0000313" key="5">
    <source>
        <dbReference type="Proteomes" id="UP000051020"/>
    </source>
</evidence>
<dbReference type="AlphaFoldDB" id="A0A837R8U0"/>
<comment type="caution">
    <text evidence="4">The sequence shown here is derived from an EMBL/GenBank/DDBJ whole genome shotgun (WGS) entry which is preliminary data.</text>
</comment>
<feature type="transmembrane region" description="Helical" evidence="2">
    <location>
        <begin position="190"/>
        <end position="210"/>
    </location>
</feature>
<dbReference type="RefSeq" id="WP_050340148.1">
    <property type="nucleotide sequence ID" value="NZ_AZCU01000011.1"/>
</dbReference>
<feature type="domain" description="HTH cro/C1-type" evidence="3">
    <location>
        <begin position="7"/>
        <end position="61"/>
    </location>
</feature>
<keyword evidence="2" id="KW-0472">Membrane</keyword>
<proteinExistence type="predicted"/>
<feature type="transmembrane region" description="Helical" evidence="2">
    <location>
        <begin position="144"/>
        <end position="161"/>
    </location>
</feature>
<sequence>MSFGENFKFVRQQKHLTQAAVAEELHVARQTISSWENGRSYPDIGMLVQISTVYDLSLDYLLKEDLSMLKHYEVQTTTSRRQQRLLSVGYGINLGLLVVSYCLHFLQIDSSFSELISVALIVMTFTLLLNYPHFDEWATTKREGWTLFGLIMMLFALNLALEWPDIVAALPSASTVAHTPSAALAGEASGFLFGVVWHQFVWTMAALMAIEIPFQRLKRA</sequence>
<dbReference type="GeneID" id="49395061"/>
<keyword evidence="2" id="KW-1133">Transmembrane helix</keyword>
<dbReference type="Proteomes" id="UP000051020">
    <property type="component" value="Unassembled WGS sequence"/>
</dbReference>
<dbReference type="EMBL" id="AZCU01000011">
    <property type="protein sequence ID" value="KRK24127.1"/>
    <property type="molecule type" value="Genomic_DNA"/>
</dbReference>
<protein>
    <submittedName>
        <fullName evidence="4">Transcription regulator</fullName>
    </submittedName>
</protein>
<gene>
    <name evidence="4" type="ORF">FD24_GL000492</name>
</gene>
<evidence type="ECO:0000313" key="4">
    <source>
        <dbReference type="EMBL" id="KRK24127.1"/>
    </source>
</evidence>
<dbReference type="InterPro" id="IPR001387">
    <property type="entry name" value="Cro/C1-type_HTH"/>
</dbReference>
<dbReference type="SUPFAM" id="SSF47413">
    <property type="entry name" value="lambda repressor-like DNA-binding domains"/>
    <property type="match status" value="1"/>
</dbReference>
<organism evidence="4 5">
    <name type="scientific">Lactiplantibacillus pentosus DSM 20314</name>
    <dbReference type="NCBI Taxonomy" id="1423791"/>
    <lineage>
        <taxon>Bacteria</taxon>
        <taxon>Bacillati</taxon>
        <taxon>Bacillota</taxon>
        <taxon>Bacilli</taxon>
        <taxon>Lactobacillales</taxon>
        <taxon>Lactobacillaceae</taxon>
        <taxon>Lactiplantibacillus</taxon>
    </lineage>
</organism>
<accession>A0A837R8U0</accession>
<dbReference type="Gene3D" id="1.10.260.40">
    <property type="entry name" value="lambda repressor-like DNA-binding domains"/>
    <property type="match status" value="1"/>
</dbReference>
<dbReference type="Pfam" id="PF01381">
    <property type="entry name" value="HTH_3"/>
    <property type="match status" value="1"/>
</dbReference>
<name>A0A837R8U0_LACPE</name>